<keyword evidence="2 7" id="KW-0575">Peroxidase</keyword>
<evidence type="ECO:0000256" key="1">
    <source>
        <dbReference type="ARBA" id="ARBA00010505"/>
    </source>
</evidence>
<dbReference type="SUPFAM" id="SSF52833">
    <property type="entry name" value="Thioredoxin-like"/>
    <property type="match status" value="1"/>
</dbReference>
<dbReference type="GO" id="GO:0005829">
    <property type="term" value="C:cytosol"/>
    <property type="evidence" value="ECO:0007669"/>
    <property type="project" value="TreeGrafter"/>
</dbReference>
<organism evidence="9 10">
    <name type="scientific">Aspergillus tamarii</name>
    <dbReference type="NCBI Taxonomy" id="41984"/>
    <lineage>
        <taxon>Eukaryota</taxon>
        <taxon>Fungi</taxon>
        <taxon>Dikarya</taxon>
        <taxon>Ascomycota</taxon>
        <taxon>Pezizomycotina</taxon>
        <taxon>Eurotiomycetes</taxon>
        <taxon>Eurotiomycetidae</taxon>
        <taxon>Eurotiales</taxon>
        <taxon>Aspergillaceae</taxon>
        <taxon>Aspergillus</taxon>
        <taxon>Aspergillus subgen. Circumdati</taxon>
    </lineage>
</organism>
<dbReference type="GO" id="GO:0005739">
    <property type="term" value="C:mitochondrion"/>
    <property type="evidence" value="ECO:0007669"/>
    <property type="project" value="TreeGrafter"/>
</dbReference>
<keyword evidence="3 7" id="KW-0049">Antioxidant</keyword>
<dbReference type="InterPro" id="IPR036249">
    <property type="entry name" value="Thioredoxin-like_sf"/>
</dbReference>
<dbReference type="InterPro" id="IPR013740">
    <property type="entry name" value="Redoxin"/>
</dbReference>
<accession>A0A5N6V885</accession>
<evidence type="ECO:0000256" key="3">
    <source>
        <dbReference type="ARBA" id="ARBA00022862"/>
    </source>
</evidence>
<dbReference type="InterPro" id="IPR037944">
    <property type="entry name" value="PRX5-like"/>
</dbReference>
<dbReference type="PANTHER" id="PTHR10430">
    <property type="entry name" value="PEROXIREDOXIN"/>
    <property type="match status" value="1"/>
</dbReference>
<dbReference type="GO" id="GO:0045454">
    <property type="term" value="P:cell redox homeostasis"/>
    <property type="evidence" value="ECO:0007669"/>
    <property type="project" value="TreeGrafter"/>
</dbReference>
<evidence type="ECO:0000313" key="9">
    <source>
        <dbReference type="EMBL" id="KAE8166121.1"/>
    </source>
</evidence>
<feature type="active site" description="Cysteine sulfenic acid (-SOH) intermediate" evidence="6">
    <location>
        <position position="117"/>
    </location>
</feature>
<dbReference type="GO" id="GO:0034599">
    <property type="term" value="P:cellular response to oxidative stress"/>
    <property type="evidence" value="ECO:0007669"/>
    <property type="project" value="InterPro"/>
</dbReference>
<evidence type="ECO:0000256" key="6">
    <source>
        <dbReference type="PIRSR" id="PIRSR637944-1"/>
    </source>
</evidence>
<feature type="domain" description="Thioredoxin" evidence="8">
    <location>
        <begin position="73"/>
        <end position="226"/>
    </location>
</feature>
<evidence type="ECO:0000259" key="8">
    <source>
        <dbReference type="PROSITE" id="PS51352"/>
    </source>
</evidence>
<evidence type="ECO:0000256" key="4">
    <source>
        <dbReference type="ARBA" id="ARBA00023002"/>
    </source>
</evidence>
<dbReference type="EMBL" id="ML738596">
    <property type="protein sequence ID" value="KAE8166121.1"/>
    <property type="molecule type" value="Genomic_DNA"/>
</dbReference>
<dbReference type="AlphaFoldDB" id="A0A5N6V885"/>
<proteinExistence type="inferred from homology"/>
<dbReference type="GO" id="GO:0008379">
    <property type="term" value="F:thioredoxin peroxidase activity"/>
    <property type="evidence" value="ECO:0007669"/>
    <property type="project" value="InterPro"/>
</dbReference>
<sequence>MLDLVQPASATKTTTTPVEEVAFQLYCAFPLKLNIQFHLSSPAIMFAARRLTAGVPRAFSQRALFHNTAPAFVQKGDSIPNLDVLVEDSPGNKVNLANELKGKGVIVGVPAAFSPACSSSHVPGYINHPKLKEAGQVFVVSVNDPFVMKAWAASLDPSGKSGIRFLGDPTGKFSEALDVTFDSSSIFGNHRSKRYALLVENGKVKEAFVEPDNTGLDVSAAEKVLA</sequence>
<evidence type="ECO:0000313" key="10">
    <source>
        <dbReference type="Proteomes" id="UP000326950"/>
    </source>
</evidence>
<dbReference type="InterPro" id="IPR013766">
    <property type="entry name" value="Thioredoxin_domain"/>
</dbReference>
<keyword evidence="5 7" id="KW-0676">Redox-active center</keyword>
<gene>
    <name evidence="9" type="ORF">BDV40DRAFT_256804</name>
</gene>
<comment type="similarity">
    <text evidence="1 7">Belongs to the peroxiredoxin family. Prx5 subfamily.</text>
</comment>
<dbReference type="Proteomes" id="UP000326950">
    <property type="component" value="Unassembled WGS sequence"/>
</dbReference>
<dbReference type="PROSITE" id="PS51352">
    <property type="entry name" value="THIOREDOXIN_2"/>
    <property type="match status" value="1"/>
</dbReference>
<evidence type="ECO:0000256" key="7">
    <source>
        <dbReference type="RuleBase" id="RU366011"/>
    </source>
</evidence>
<name>A0A5N6V885_ASPTM</name>
<keyword evidence="4 7" id="KW-0560">Oxidoreductase</keyword>
<evidence type="ECO:0000256" key="5">
    <source>
        <dbReference type="ARBA" id="ARBA00023284"/>
    </source>
</evidence>
<reference evidence="9 10" key="1">
    <citation type="submission" date="2019-04" db="EMBL/GenBank/DDBJ databases">
        <title>Friends and foes A comparative genomics study of 23 Aspergillus species from section Flavi.</title>
        <authorList>
            <consortium name="DOE Joint Genome Institute"/>
            <person name="Kjaerbolling I."/>
            <person name="Vesth T."/>
            <person name="Frisvad J.C."/>
            <person name="Nybo J.L."/>
            <person name="Theobald S."/>
            <person name="Kildgaard S."/>
            <person name="Isbrandt T."/>
            <person name="Kuo A."/>
            <person name="Sato A."/>
            <person name="Lyhne E.K."/>
            <person name="Kogle M.E."/>
            <person name="Wiebenga A."/>
            <person name="Kun R.S."/>
            <person name="Lubbers R.J."/>
            <person name="Makela M.R."/>
            <person name="Barry K."/>
            <person name="Chovatia M."/>
            <person name="Clum A."/>
            <person name="Daum C."/>
            <person name="Haridas S."/>
            <person name="He G."/>
            <person name="LaButti K."/>
            <person name="Lipzen A."/>
            <person name="Mondo S."/>
            <person name="Riley R."/>
            <person name="Salamov A."/>
            <person name="Simmons B.A."/>
            <person name="Magnuson J.K."/>
            <person name="Henrissat B."/>
            <person name="Mortensen U.H."/>
            <person name="Larsen T.O."/>
            <person name="Devries R.P."/>
            <person name="Grigoriev I.V."/>
            <person name="Machida M."/>
            <person name="Baker S.E."/>
            <person name="Andersen M.R."/>
        </authorList>
    </citation>
    <scope>NUCLEOTIDE SEQUENCE [LARGE SCALE GENOMIC DNA]</scope>
    <source>
        <strain evidence="9 10">CBS 117626</strain>
    </source>
</reference>
<dbReference type="Pfam" id="PF08534">
    <property type="entry name" value="Redoxin"/>
    <property type="match status" value="1"/>
</dbReference>
<dbReference type="GO" id="GO:0005777">
    <property type="term" value="C:peroxisome"/>
    <property type="evidence" value="ECO:0007669"/>
    <property type="project" value="TreeGrafter"/>
</dbReference>
<evidence type="ECO:0000256" key="2">
    <source>
        <dbReference type="ARBA" id="ARBA00022559"/>
    </source>
</evidence>
<dbReference type="CDD" id="cd03013">
    <property type="entry name" value="PRX5_like"/>
    <property type="match status" value="1"/>
</dbReference>
<dbReference type="OrthoDB" id="1882547at2759"/>
<dbReference type="PANTHER" id="PTHR10430:SF39">
    <property type="entry name" value="PEROXISOMAL MEMBRANE ASSOCIATED PROTEIN 20"/>
    <property type="match status" value="1"/>
</dbReference>
<dbReference type="Gene3D" id="3.40.30.10">
    <property type="entry name" value="Glutaredoxin"/>
    <property type="match status" value="1"/>
</dbReference>
<dbReference type="FunFam" id="3.40.30.10:FF:000159">
    <property type="entry name" value="Peroxiredoxin"/>
    <property type="match status" value="1"/>
</dbReference>
<comment type="function">
    <text evidence="7">Thiol-specific peroxidase that catalyzes the reduction of hydrogen peroxide and organic hydroperoxides to water and alcohols, respectively. Plays a role in cell protection against oxidative stress by detoxifying peroxides.</text>
</comment>
<keyword evidence="10" id="KW-1185">Reference proteome</keyword>
<dbReference type="GO" id="GO:0042744">
    <property type="term" value="P:hydrogen peroxide catabolic process"/>
    <property type="evidence" value="ECO:0007669"/>
    <property type="project" value="TreeGrafter"/>
</dbReference>
<protein>
    <submittedName>
        <fullName evidence="9">Redoxin-domain-containing protein</fullName>
    </submittedName>
</protein>